<dbReference type="EMBL" id="JQCA01000059">
    <property type="protein sequence ID" value="KRO03759.1"/>
    <property type="molecule type" value="Genomic_DNA"/>
</dbReference>
<dbReference type="PROSITE" id="PS50879">
    <property type="entry name" value="RNASE_H_1"/>
    <property type="match status" value="1"/>
</dbReference>
<keyword evidence="3" id="KW-1185">Reference proteome</keyword>
<dbReference type="InterPro" id="IPR012337">
    <property type="entry name" value="RNaseH-like_sf"/>
</dbReference>
<dbReference type="AlphaFoldDB" id="A0A0R2LQ55"/>
<dbReference type="STRING" id="616990.IV54_GL002065"/>
<comment type="caution">
    <text evidence="2">The sequence shown here is derived from an EMBL/GenBank/DDBJ whole genome shotgun (WGS) entry which is preliminary data.</text>
</comment>
<dbReference type="GO" id="GO:0004523">
    <property type="term" value="F:RNA-DNA hybrid ribonuclease activity"/>
    <property type="evidence" value="ECO:0007669"/>
    <property type="project" value="InterPro"/>
</dbReference>
<dbReference type="GO" id="GO:0003676">
    <property type="term" value="F:nucleic acid binding"/>
    <property type="evidence" value="ECO:0007669"/>
    <property type="project" value="InterPro"/>
</dbReference>
<feature type="domain" description="RNase H type-1" evidence="1">
    <location>
        <begin position="25"/>
        <end position="162"/>
    </location>
</feature>
<dbReference type="InterPro" id="IPR036397">
    <property type="entry name" value="RNaseH_sf"/>
</dbReference>
<evidence type="ECO:0000313" key="3">
    <source>
        <dbReference type="Proteomes" id="UP000051906"/>
    </source>
</evidence>
<evidence type="ECO:0000313" key="2">
    <source>
        <dbReference type="EMBL" id="KRO03759.1"/>
    </source>
</evidence>
<reference evidence="2 3" key="1">
    <citation type="journal article" date="2015" name="Genome Announc.">
        <title>Expanding the biotechnology potential of lactobacilli through comparative genomics of 213 strains and associated genera.</title>
        <authorList>
            <person name="Sun Z."/>
            <person name="Harris H.M."/>
            <person name="McCann A."/>
            <person name="Guo C."/>
            <person name="Argimon S."/>
            <person name="Zhang W."/>
            <person name="Yang X."/>
            <person name="Jeffery I.B."/>
            <person name="Cooney J.C."/>
            <person name="Kagawa T.F."/>
            <person name="Liu W."/>
            <person name="Song Y."/>
            <person name="Salvetti E."/>
            <person name="Wrobel A."/>
            <person name="Rasinkangas P."/>
            <person name="Parkhill J."/>
            <person name="Rea M.C."/>
            <person name="O'Sullivan O."/>
            <person name="Ritari J."/>
            <person name="Douillard F.P."/>
            <person name="Paul Ross R."/>
            <person name="Yang R."/>
            <person name="Briner A.E."/>
            <person name="Felis G.E."/>
            <person name="de Vos W.M."/>
            <person name="Barrangou R."/>
            <person name="Klaenhammer T.R."/>
            <person name="Caufield P.W."/>
            <person name="Cui Y."/>
            <person name="Zhang H."/>
            <person name="O'Toole P.W."/>
        </authorList>
    </citation>
    <scope>NUCLEOTIDE SEQUENCE [LARGE SCALE GENOMIC DNA]</scope>
    <source>
        <strain evidence="2 3">DSM 22467</strain>
    </source>
</reference>
<sequence length="162" mass="17633">MDKVDTKSVVVALSLASTPHEKIGVILVYSLYTDAATQPQSGLSAGGILIIHDHHQTQLKVPLLAKTNHAAEFEVARLGFEKLSQLVGPASASTTVLFYTDSQIVNDSLTKHYAKHYQDRVDRLLAAQAPFQLVLTQWVPEKQNQGAHTLANQALHSAEVAK</sequence>
<dbReference type="Gene3D" id="3.30.420.10">
    <property type="entry name" value="Ribonuclease H-like superfamily/Ribonuclease H"/>
    <property type="match status" value="1"/>
</dbReference>
<dbReference type="SUPFAM" id="SSF53098">
    <property type="entry name" value="Ribonuclease H-like"/>
    <property type="match status" value="1"/>
</dbReference>
<dbReference type="InterPro" id="IPR002156">
    <property type="entry name" value="RNaseH_domain"/>
</dbReference>
<organism evidence="2 3">
    <name type="scientific">Levilactobacillus paucivorans</name>
    <dbReference type="NCBI Taxonomy" id="616990"/>
    <lineage>
        <taxon>Bacteria</taxon>
        <taxon>Bacillati</taxon>
        <taxon>Bacillota</taxon>
        <taxon>Bacilli</taxon>
        <taxon>Lactobacillales</taxon>
        <taxon>Lactobacillaceae</taxon>
        <taxon>Levilactobacillus</taxon>
    </lineage>
</organism>
<evidence type="ECO:0000259" key="1">
    <source>
        <dbReference type="PROSITE" id="PS50879"/>
    </source>
</evidence>
<protein>
    <submittedName>
        <fullName evidence="2">Ribonuclease HI</fullName>
    </submittedName>
</protein>
<gene>
    <name evidence="2" type="ORF">IV54_GL002065</name>
</gene>
<name>A0A0R2LQ55_9LACO</name>
<dbReference type="Proteomes" id="UP000051906">
    <property type="component" value="Unassembled WGS sequence"/>
</dbReference>
<dbReference type="PATRIC" id="fig|616990.3.peg.2184"/>
<accession>A0A0R2LQ55</accession>
<dbReference type="Pfam" id="PF00075">
    <property type="entry name" value="RNase_H"/>
    <property type="match status" value="1"/>
</dbReference>
<proteinExistence type="predicted"/>
<dbReference type="CDD" id="cd09279">
    <property type="entry name" value="RNase_HI_like"/>
    <property type="match status" value="1"/>
</dbReference>